<dbReference type="InterPro" id="IPR051325">
    <property type="entry name" value="Nudix_hydrolase_domain"/>
</dbReference>
<proteinExistence type="inferred from homology"/>
<dbReference type="InterPro" id="IPR003565">
    <property type="entry name" value="Tetra_PHTase"/>
</dbReference>
<accession>A0A933DRM0</accession>
<dbReference type="PANTHER" id="PTHR21340">
    <property type="entry name" value="DIADENOSINE 5,5-P1,P4-TETRAPHOSPHATE PYROPHOSPHOHYDROLASE MUTT"/>
    <property type="match status" value="1"/>
</dbReference>
<name>A0A933DRM0_9BACT</name>
<dbReference type="InterPro" id="IPR000086">
    <property type="entry name" value="NUDIX_hydrolase_dom"/>
</dbReference>
<sequence length="149" mass="17255">MPVERSAGIIFFMPTPQGRRYLIVRSSRDLPDRPEFWDIPKGILEKGETKGIEAALRESREETQLENFSIVPGFKYTARYFTRRDGKSVPKFVAVFLAEAHDDSVKLSWEHDRYEWASFGEAMKRLTTMKPALQAAEDFLSHHRVSPLH</sequence>
<keyword evidence="3" id="KW-0547">Nucleotide-binding</keyword>
<feature type="domain" description="Nudix hydrolase" evidence="6">
    <location>
        <begin position="2"/>
        <end position="140"/>
    </location>
</feature>
<dbReference type="PROSITE" id="PS51462">
    <property type="entry name" value="NUDIX"/>
    <property type="match status" value="1"/>
</dbReference>
<keyword evidence="4" id="KW-0378">Hydrolase</keyword>
<dbReference type="CDD" id="cd03428">
    <property type="entry name" value="NUDIX_Ap4A_Nudt2"/>
    <property type="match status" value="1"/>
</dbReference>
<dbReference type="PANTHER" id="PTHR21340:SF0">
    <property type="entry name" value="BIS(5'-NUCLEOSYL)-TETRAPHOSPHATASE [ASYMMETRICAL]"/>
    <property type="match status" value="1"/>
</dbReference>
<dbReference type="AlphaFoldDB" id="A0A933DRM0"/>
<organism evidence="7 8">
    <name type="scientific">Candidatus Sungiibacteriota bacterium</name>
    <dbReference type="NCBI Taxonomy" id="2750080"/>
    <lineage>
        <taxon>Bacteria</taxon>
        <taxon>Candidatus Sungiibacteriota</taxon>
    </lineage>
</organism>
<dbReference type="InterPro" id="IPR015797">
    <property type="entry name" value="NUDIX_hydrolase-like_dom_sf"/>
</dbReference>
<evidence type="ECO:0000256" key="1">
    <source>
        <dbReference type="ARBA" id="ARBA00005582"/>
    </source>
</evidence>
<dbReference type="SUPFAM" id="SSF55811">
    <property type="entry name" value="Nudix"/>
    <property type="match status" value="1"/>
</dbReference>
<dbReference type="GO" id="GO:0004081">
    <property type="term" value="F:bis(5'-nucleosyl)-tetraphosphatase (asymmetrical) activity"/>
    <property type="evidence" value="ECO:0007669"/>
    <property type="project" value="TreeGrafter"/>
</dbReference>
<evidence type="ECO:0000259" key="6">
    <source>
        <dbReference type="PROSITE" id="PS51462"/>
    </source>
</evidence>
<evidence type="ECO:0000256" key="2">
    <source>
        <dbReference type="ARBA" id="ARBA00018911"/>
    </source>
</evidence>
<reference evidence="7" key="1">
    <citation type="submission" date="2020-07" db="EMBL/GenBank/DDBJ databases">
        <title>Huge and variable diversity of episymbiotic CPR bacteria and DPANN archaea in groundwater ecosystems.</title>
        <authorList>
            <person name="He C.Y."/>
            <person name="Keren R."/>
            <person name="Whittaker M."/>
            <person name="Farag I.F."/>
            <person name="Doudna J."/>
            <person name="Cate J.H.D."/>
            <person name="Banfield J.F."/>
        </authorList>
    </citation>
    <scope>NUCLEOTIDE SEQUENCE</scope>
    <source>
        <strain evidence="7">NC_groundwater_1225_Ag_S-0.1um_56_177</strain>
    </source>
</reference>
<dbReference type="GO" id="GO:0006754">
    <property type="term" value="P:ATP biosynthetic process"/>
    <property type="evidence" value="ECO:0007669"/>
    <property type="project" value="TreeGrafter"/>
</dbReference>
<dbReference type="GO" id="GO:0006167">
    <property type="term" value="P:AMP biosynthetic process"/>
    <property type="evidence" value="ECO:0007669"/>
    <property type="project" value="TreeGrafter"/>
</dbReference>
<comment type="similarity">
    <text evidence="1">Belongs to the Nudix hydrolase family.</text>
</comment>
<evidence type="ECO:0000256" key="5">
    <source>
        <dbReference type="ARBA" id="ARBA00032644"/>
    </source>
</evidence>
<comment type="caution">
    <text evidence="7">The sequence shown here is derived from an EMBL/GenBank/DDBJ whole genome shotgun (WGS) entry which is preliminary data.</text>
</comment>
<evidence type="ECO:0000313" key="8">
    <source>
        <dbReference type="Proteomes" id="UP000756703"/>
    </source>
</evidence>
<protein>
    <recommendedName>
        <fullName evidence="2">Bis(5'-nucleosyl)-tetraphosphatase [asymmetrical]</fullName>
    </recommendedName>
    <alternativeName>
        <fullName evidence="5">Diadenosine 5',5'''-P1,P4-tetraphosphate asymmetrical hydrolase</fullName>
    </alternativeName>
</protein>
<dbReference type="Gene3D" id="3.90.79.10">
    <property type="entry name" value="Nucleoside Triphosphate Pyrophosphohydrolase"/>
    <property type="match status" value="1"/>
</dbReference>
<dbReference type="Pfam" id="PF00293">
    <property type="entry name" value="NUDIX"/>
    <property type="match status" value="1"/>
</dbReference>
<evidence type="ECO:0000256" key="3">
    <source>
        <dbReference type="ARBA" id="ARBA00022741"/>
    </source>
</evidence>
<dbReference type="Proteomes" id="UP000756703">
    <property type="component" value="Unassembled WGS sequence"/>
</dbReference>
<dbReference type="EMBL" id="JACQMI010000002">
    <property type="protein sequence ID" value="MBI4132476.1"/>
    <property type="molecule type" value="Genomic_DNA"/>
</dbReference>
<evidence type="ECO:0000256" key="4">
    <source>
        <dbReference type="ARBA" id="ARBA00022801"/>
    </source>
</evidence>
<dbReference type="GO" id="GO:0000166">
    <property type="term" value="F:nucleotide binding"/>
    <property type="evidence" value="ECO:0007669"/>
    <property type="project" value="UniProtKB-KW"/>
</dbReference>
<gene>
    <name evidence="7" type="ORF">HY473_00040</name>
</gene>
<evidence type="ECO:0000313" key="7">
    <source>
        <dbReference type="EMBL" id="MBI4132476.1"/>
    </source>
</evidence>